<dbReference type="InterPro" id="IPR003265">
    <property type="entry name" value="HhH-GPD_domain"/>
</dbReference>
<evidence type="ECO:0000256" key="5">
    <source>
        <dbReference type="ARBA" id="ARBA00022801"/>
    </source>
</evidence>
<dbReference type="PANTHER" id="PTHR43286:SF1">
    <property type="entry name" value="ENDONUCLEASE III-LIKE PROTEIN 1"/>
    <property type="match status" value="1"/>
</dbReference>
<dbReference type="SUPFAM" id="SSF48150">
    <property type="entry name" value="DNA-glycosylase"/>
    <property type="match status" value="1"/>
</dbReference>
<keyword evidence="2" id="KW-0004">4Fe-4S</keyword>
<comment type="subcellular location">
    <subcellularLocation>
        <location evidence="12">Nucleus</location>
    </subcellularLocation>
    <subcellularLocation>
        <location evidence="12">Mitochondrion</location>
    </subcellularLocation>
</comment>
<keyword evidence="11 12" id="KW-0326">Glycosidase</keyword>
<evidence type="ECO:0000256" key="9">
    <source>
        <dbReference type="ARBA" id="ARBA00023204"/>
    </source>
</evidence>
<protein>
    <recommendedName>
        <fullName evidence="12">Endonuclease III homolog</fullName>
        <ecNumber evidence="12">3.2.2.-</ecNumber>
        <ecNumber evidence="12">4.2.99.18</ecNumber>
    </recommendedName>
    <alternativeName>
        <fullName evidence="12">Bifunctional DNA N-glycosylase/DNA-(apurinic or apyrimidinic site) lyase</fullName>
        <shortName evidence="12">DNA glycosylase/AP lyase</shortName>
    </alternativeName>
</protein>
<evidence type="ECO:0000256" key="4">
    <source>
        <dbReference type="ARBA" id="ARBA00022763"/>
    </source>
</evidence>
<evidence type="ECO:0000256" key="10">
    <source>
        <dbReference type="ARBA" id="ARBA00023239"/>
    </source>
</evidence>
<dbReference type="GO" id="GO:0006289">
    <property type="term" value="P:nucleotide-excision repair"/>
    <property type="evidence" value="ECO:0007669"/>
    <property type="project" value="TreeGrafter"/>
</dbReference>
<dbReference type="InterPro" id="IPR011257">
    <property type="entry name" value="DNA_glycosylase"/>
</dbReference>
<evidence type="ECO:0000256" key="1">
    <source>
        <dbReference type="ARBA" id="ARBA00008343"/>
    </source>
</evidence>
<dbReference type="EC" id="3.2.2.-" evidence="12"/>
<evidence type="ECO:0000259" key="13">
    <source>
        <dbReference type="SMART" id="SM00478"/>
    </source>
</evidence>
<sequence>LKQWEPKNWREQLANIDRMREARDAPVDTMGCERLASRIEDPKVFRLQVLLSLMLSSQTKDQVTAAAMARLQAAGCTVDQLLAMNTTTLEQLIYPVGFYKQKAVYIQRTCRLLKEKYDYDIPRTVAGLCELPGVGPKMAHLATRVAWNEVTGIAVDTHVHRIVNRLGWTKKPAKTPEETRKALEAWLPKEKWDSINWLLVGFGQQICLPVAPKCDGCLNNAVCPFGRKSVRNTVVNGDKSSGKKKRKA</sequence>
<dbReference type="GO" id="GO:0003677">
    <property type="term" value="F:DNA binding"/>
    <property type="evidence" value="ECO:0007669"/>
    <property type="project" value="UniProtKB-UniRule"/>
</dbReference>
<dbReference type="GO" id="GO:0000703">
    <property type="term" value="F:oxidized pyrimidine nucleobase lesion DNA N-glycosylase activity"/>
    <property type="evidence" value="ECO:0007669"/>
    <property type="project" value="UniProtKB-UniRule"/>
</dbReference>
<dbReference type="GO" id="GO:0005739">
    <property type="term" value="C:mitochondrion"/>
    <property type="evidence" value="ECO:0007669"/>
    <property type="project" value="UniProtKB-SubCell"/>
</dbReference>
<dbReference type="GO" id="GO:0006285">
    <property type="term" value="P:base-excision repair, AP site formation"/>
    <property type="evidence" value="ECO:0007669"/>
    <property type="project" value="UniProtKB-UniRule"/>
</dbReference>
<dbReference type="GO" id="GO:0051539">
    <property type="term" value="F:4 iron, 4 sulfur cluster binding"/>
    <property type="evidence" value="ECO:0007669"/>
    <property type="project" value="UniProtKB-KW"/>
</dbReference>
<dbReference type="WBParaSite" id="ECPE_0000815601-mRNA-1">
    <property type="protein sequence ID" value="ECPE_0000815601-mRNA-1"/>
    <property type="gene ID" value="ECPE_0000815601"/>
</dbReference>
<proteinExistence type="inferred from homology"/>
<dbReference type="FunFam" id="1.10.1670.10:FF:000003">
    <property type="entry name" value="Endonuclease III homolog"/>
    <property type="match status" value="1"/>
</dbReference>
<dbReference type="Gene3D" id="1.10.340.30">
    <property type="entry name" value="Hypothetical protein, domain 2"/>
    <property type="match status" value="1"/>
</dbReference>
<dbReference type="InterPro" id="IPR023170">
    <property type="entry name" value="HhH_base_excis_C"/>
</dbReference>
<dbReference type="PANTHER" id="PTHR43286">
    <property type="entry name" value="ENDONUCLEASE III-LIKE PROTEIN 1"/>
    <property type="match status" value="1"/>
</dbReference>
<dbReference type="GO" id="GO:0005634">
    <property type="term" value="C:nucleus"/>
    <property type="evidence" value="ECO:0007669"/>
    <property type="project" value="UniProtKB-SubCell"/>
</dbReference>
<dbReference type="CDD" id="cd00056">
    <property type="entry name" value="ENDO3c"/>
    <property type="match status" value="1"/>
</dbReference>
<dbReference type="Gene3D" id="1.10.1670.10">
    <property type="entry name" value="Helix-hairpin-Helix base-excision DNA repair enzymes (C-terminal)"/>
    <property type="match status" value="1"/>
</dbReference>
<keyword evidence="5 12" id="KW-0378">Hydrolase</keyword>
<dbReference type="InterPro" id="IPR000445">
    <property type="entry name" value="HhH_motif"/>
</dbReference>
<reference evidence="14" key="1">
    <citation type="submission" date="2016-06" db="UniProtKB">
        <authorList>
            <consortium name="WormBaseParasite"/>
        </authorList>
    </citation>
    <scope>IDENTIFICATION</scope>
</reference>
<evidence type="ECO:0000256" key="3">
    <source>
        <dbReference type="ARBA" id="ARBA00022723"/>
    </source>
</evidence>
<dbReference type="AlphaFoldDB" id="A0A183AME9"/>
<keyword evidence="12" id="KW-0496">Mitochondrion</keyword>
<dbReference type="GO" id="GO:0046872">
    <property type="term" value="F:metal ion binding"/>
    <property type="evidence" value="ECO:0007669"/>
    <property type="project" value="UniProtKB-KW"/>
</dbReference>
<dbReference type="HAMAP" id="MF_03183">
    <property type="entry name" value="Endonuclease_III_Nth"/>
    <property type="match status" value="1"/>
</dbReference>
<evidence type="ECO:0000256" key="6">
    <source>
        <dbReference type="ARBA" id="ARBA00022946"/>
    </source>
</evidence>
<accession>A0A183AME9</accession>
<keyword evidence="10 12" id="KW-0456">Lyase</keyword>
<dbReference type="SMART" id="SM00478">
    <property type="entry name" value="ENDO3c"/>
    <property type="match status" value="1"/>
</dbReference>
<evidence type="ECO:0000256" key="12">
    <source>
        <dbReference type="HAMAP-Rule" id="MF_03183"/>
    </source>
</evidence>
<keyword evidence="3" id="KW-0479">Metal-binding</keyword>
<comment type="similarity">
    <text evidence="1 12">Belongs to the Nth/MutY family.</text>
</comment>
<keyword evidence="9 12" id="KW-0234">DNA repair</keyword>
<keyword evidence="8" id="KW-0411">Iron-sulfur</keyword>
<feature type="domain" description="HhH-GPD" evidence="13">
    <location>
        <begin position="55"/>
        <end position="205"/>
    </location>
</feature>
<gene>
    <name evidence="12" type="primary">NTH1</name>
</gene>
<keyword evidence="7" id="KW-0408">Iron</keyword>
<dbReference type="Pfam" id="PF00633">
    <property type="entry name" value="HHH"/>
    <property type="match status" value="1"/>
</dbReference>
<organism evidence="14">
    <name type="scientific">Echinostoma caproni</name>
    <dbReference type="NCBI Taxonomy" id="27848"/>
    <lineage>
        <taxon>Eukaryota</taxon>
        <taxon>Metazoa</taxon>
        <taxon>Spiralia</taxon>
        <taxon>Lophotrochozoa</taxon>
        <taxon>Platyhelminthes</taxon>
        <taxon>Trematoda</taxon>
        <taxon>Digenea</taxon>
        <taxon>Plagiorchiida</taxon>
        <taxon>Echinostomata</taxon>
        <taxon>Echinostomatoidea</taxon>
        <taxon>Echinostomatidae</taxon>
        <taxon>Echinostoma</taxon>
    </lineage>
</organism>
<evidence type="ECO:0000256" key="8">
    <source>
        <dbReference type="ARBA" id="ARBA00023014"/>
    </source>
</evidence>
<dbReference type="GO" id="GO:0140078">
    <property type="term" value="F:class I DNA-(apurinic or apyrimidinic site) endonuclease activity"/>
    <property type="evidence" value="ECO:0007669"/>
    <property type="project" value="UniProtKB-EC"/>
</dbReference>
<comment type="function">
    <text evidence="12">Bifunctional DNA N-glycosylase with associated apurinic/apyrimidinic (AP) lyase function that catalyzes the first step in base excision repair (BER), the primary repair pathway for the repair of oxidative DNA damage. The DNA N-glycosylase activity releases the damaged DNA base from DNA by cleaving the N-glycosidic bond, leaving an AP site. The AP lyase activity cleaves the phosphodiester bond 3' to the AP site by a beta-elimination. Primarily recognizes and repairs oxidative base damage of pyrimidines.</text>
</comment>
<comment type="caution">
    <text evidence="12">Lacks conserved residue(s) required for the propagation of feature annotation.</text>
</comment>
<keyword evidence="12" id="KW-0539">Nucleus</keyword>
<comment type="catalytic activity">
    <reaction evidence="12">
        <text>2'-deoxyribonucleotide-(2'-deoxyribose 5'-phosphate)-2'-deoxyribonucleotide-DNA = a 3'-end 2'-deoxyribonucleotide-(2,3-dehydro-2,3-deoxyribose 5'-phosphate)-DNA + a 5'-end 5'-phospho-2'-deoxyribonucleoside-DNA + H(+)</text>
        <dbReference type="Rhea" id="RHEA:66592"/>
        <dbReference type="Rhea" id="RHEA-COMP:13180"/>
        <dbReference type="Rhea" id="RHEA-COMP:16897"/>
        <dbReference type="Rhea" id="RHEA-COMP:17067"/>
        <dbReference type="ChEBI" id="CHEBI:15378"/>
        <dbReference type="ChEBI" id="CHEBI:136412"/>
        <dbReference type="ChEBI" id="CHEBI:157695"/>
        <dbReference type="ChEBI" id="CHEBI:167181"/>
        <dbReference type="EC" id="4.2.99.18"/>
    </reaction>
</comment>
<name>A0A183AME9_9TREM</name>
<keyword evidence="6" id="KW-0809">Transit peptide</keyword>
<keyword evidence="4 12" id="KW-0227">DNA damage</keyword>
<dbReference type="InterPro" id="IPR030841">
    <property type="entry name" value="NTH1"/>
</dbReference>
<evidence type="ECO:0000256" key="11">
    <source>
        <dbReference type="ARBA" id="ARBA00023295"/>
    </source>
</evidence>
<evidence type="ECO:0000256" key="7">
    <source>
        <dbReference type="ARBA" id="ARBA00023004"/>
    </source>
</evidence>
<dbReference type="Pfam" id="PF00730">
    <property type="entry name" value="HhH-GPD"/>
    <property type="match status" value="1"/>
</dbReference>
<evidence type="ECO:0000313" key="14">
    <source>
        <dbReference type="WBParaSite" id="ECPE_0000815601-mRNA-1"/>
    </source>
</evidence>
<evidence type="ECO:0000256" key="2">
    <source>
        <dbReference type="ARBA" id="ARBA00022485"/>
    </source>
</evidence>
<dbReference type="EC" id="4.2.99.18" evidence="12"/>
<dbReference type="FunFam" id="1.10.340.30:FF:000005">
    <property type="entry name" value="Endonuclease III-like protein 1"/>
    <property type="match status" value="1"/>
</dbReference>